<protein>
    <recommendedName>
        <fullName evidence="1">Co-chaperone DjlA N-terminal domain-containing protein</fullName>
    </recommendedName>
</protein>
<dbReference type="Proteomes" id="UP000235162">
    <property type="component" value="Unassembled WGS sequence"/>
</dbReference>
<evidence type="ECO:0000259" key="1">
    <source>
        <dbReference type="Pfam" id="PF05099"/>
    </source>
</evidence>
<organism evidence="2 3">
    <name type="scientific">Halioglobus japonicus</name>
    <dbReference type="NCBI Taxonomy" id="930805"/>
    <lineage>
        <taxon>Bacteria</taxon>
        <taxon>Pseudomonadati</taxon>
        <taxon>Pseudomonadota</taxon>
        <taxon>Gammaproteobacteria</taxon>
        <taxon>Cellvibrionales</taxon>
        <taxon>Halieaceae</taxon>
        <taxon>Halioglobus</taxon>
    </lineage>
</organism>
<dbReference type="AlphaFoldDB" id="A0AAP8MEW7"/>
<dbReference type="Pfam" id="PF05099">
    <property type="entry name" value="TerB"/>
    <property type="match status" value="1"/>
</dbReference>
<dbReference type="Gene3D" id="1.10.3680.10">
    <property type="entry name" value="TerB-like"/>
    <property type="match status" value="1"/>
</dbReference>
<gene>
    <name evidence="2" type="ORF">C0029_09150</name>
</gene>
<proteinExistence type="predicted"/>
<comment type="caution">
    <text evidence="2">The sequence shown here is derived from an EMBL/GenBank/DDBJ whole genome shotgun (WGS) entry which is preliminary data.</text>
</comment>
<dbReference type="KEGG" id="hja:BST95_10115"/>
<dbReference type="SUPFAM" id="SSF158682">
    <property type="entry name" value="TerB-like"/>
    <property type="match status" value="1"/>
</dbReference>
<evidence type="ECO:0000313" key="2">
    <source>
        <dbReference type="EMBL" id="PLW86556.1"/>
    </source>
</evidence>
<reference evidence="2 3" key="1">
    <citation type="submission" date="2018-01" db="EMBL/GenBank/DDBJ databases">
        <title>The draft genome sequence of Halioglobus japonicus S1-36.</title>
        <authorList>
            <person name="Du Z.-J."/>
            <person name="Shi M.-J."/>
        </authorList>
    </citation>
    <scope>NUCLEOTIDE SEQUENCE [LARGE SCALE GENOMIC DNA]</scope>
    <source>
        <strain evidence="2 3">S1-36</strain>
    </source>
</reference>
<name>A0AAP8MEW7_9GAMM</name>
<dbReference type="InterPro" id="IPR007791">
    <property type="entry name" value="DjlA_N"/>
</dbReference>
<accession>A0AAP8MEW7</accession>
<keyword evidence="3" id="KW-1185">Reference proteome</keyword>
<sequence>MTSPSRHYGLELTGDALSIVTSSKNGFFDPRFLVVALLEHVARGDGEVSDEEAATMLELVARHFSLDETAAKSRLAHALSLYAGDMDLAAVGAVLIDVLEPVDREDVMVMMLKVVAADGRQGADELRAIDEVAAHLQLTDEERHAAFQRYFAWRDG</sequence>
<evidence type="ECO:0000313" key="3">
    <source>
        <dbReference type="Proteomes" id="UP000235162"/>
    </source>
</evidence>
<feature type="domain" description="Co-chaperone DjlA N-terminal" evidence="1">
    <location>
        <begin position="34"/>
        <end position="146"/>
    </location>
</feature>
<dbReference type="EMBL" id="PKUR01000002">
    <property type="protein sequence ID" value="PLW86556.1"/>
    <property type="molecule type" value="Genomic_DNA"/>
</dbReference>
<dbReference type="InterPro" id="IPR029024">
    <property type="entry name" value="TerB-like"/>
</dbReference>
<dbReference type="RefSeq" id="WP_084199193.1">
    <property type="nucleotide sequence ID" value="NZ_BMYL01000002.1"/>
</dbReference>